<comment type="caution">
    <text evidence="1">The sequence shown here is derived from an EMBL/GenBank/DDBJ whole genome shotgun (WGS) entry which is preliminary data.</text>
</comment>
<evidence type="ECO:0000313" key="2">
    <source>
        <dbReference type="Proteomes" id="UP001195483"/>
    </source>
</evidence>
<keyword evidence="2" id="KW-1185">Reference proteome</keyword>
<proteinExistence type="predicted"/>
<protein>
    <submittedName>
        <fullName evidence="1">Uncharacterized protein</fullName>
    </submittedName>
</protein>
<reference evidence="1" key="3">
    <citation type="submission" date="2023-05" db="EMBL/GenBank/DDBJ databases">
        <authorList>
            <person name="Smith C.H."/>
        </authorList>
    </citation>
    <scope>NUCLEOTIDE SEQUENCE</scope>
    <source>
        <strain evidence="1">CHS0354</strain>
        <tissue evidence="1">Mantle</tissue>
    </source>
</reference>
<accession>A0AAE0T5U2</accession>
<dbReference type="Proteomes" id="UP001195483">
    <property type="component" value="Unassembled WGS sequence"/>
</dbReference>
<gene>
    <name evidence="1" type="ORF">CHS0354_023357</name>
</gene>
<reference evidence="1" key="2">
    <citation type="journal article" date="2021" name="Genome Biol. Evol.">
        <title>Developing a high-quality reference genome for a parasitic bivalve with doubly uniparental inheritance (Bivalvia: Unionida).</title>
        <authorList>
            <person name="Smith C.H."/>
        </authorList>
    </citation>
    <scope>NUCLEOTIDE SEQUENCE</scope>
    <source>
        <strain evidence="1">CHS0354</strain>
        <tissue evidence="1">Mantle</tissue>
    </source>
</reference>
<name>A0AAE0T5U2_9BIVA</name>
<dbReference type="AlphaFoldDB" id="A0AAE0T5U2"/>
<dbReference type="EMBL" id="JAEAOA010001410">
    <property type="protein sequence ID" value="KAK3603743.1"/>
    <property type="molecule type" value="Genomic_DNA"/>
</dbReference>
<sequence>MWNLKILQEIDKEFKERVETRIVNDETAKQKSTKENAKDATGYMKEKKFKNHLIAEEIVEKMEQRRKV</sequence>
<evidence type="ECO:0000313" key="1">
    <source>
        <dbReference type="EMBL" id="KAK3603743.1"/>
    </source>
</evidence>
<organism evidence="1 2">
    <name type="scientific">Potamilus streckersoni</name>
    <dbReference type="NCBI Taxonomy" id="2493646"/>
    <lineage>
        <taxon>Eukaryota</taxon>
        <taxon>Metazoa</taxon>
        <taxon>Spiralia</taxon>
        <taxon>Lophotrochozoa</taxon>
        <taxon>Mollusca</taxon>
        <taxon>Bivalvia</taxon>
        <taxon>Autobranchia</taxon>
        <taxon>Heteroconchia</taxon>
        <taxon>Palaeoheterodonta</taxon>
        <taxon>Unionida</taxon>
        <taxon>Unionoidea</taxon>
        <taxon>Unionidae</taxon>
        <taxon>Ambleminae</taxon>
        <taxon>Lampsilini</taxon>
        <taxon>Potamilus</taxon>
    </lineage>
</organism>
<reference evidence="1" key="1">
    <citation type="journal article" date="2021" name="Genome Biol. Evol.">
        <title>A High-Quality Reference Genome for a Parasitic Bivalve with Doubly Uniparental Inheritance (Bivalvia: Unionida).</title>
        <authorList>
            <person name="Smith C.H."/>
        </authorList>
    </citation>
    <scope>NUCLEOTIDE SEQUENCE</scope>
    <source>
        <strain evidence="1">CHS0354</strain>
    </source>
</reference>